<gene>
    <name evidence="2" type="ORF">MICAC_1290006</name>
</gene>
<feature type="transmembrane region" description="Helical" evidence="1">
    <location>
        <begin position="20"/>
        <end position="48"/>
    </location>
</feature>
<sequence>MLKKLRRFHHETKKKNLINYVVLAVIFTAFVAIAYQTGLLTSGFRYFIDDHQIFLMGNDLKNQGWLKTIYKWILYDRDVSRFRPYYQFHIVTLTQIFGLNAVLWFIYITVIGSLTCFFLFLFGRVLNFSIPVSLLFAISILLGNQSEIWIRPLIPDGLGMFFLSLVLIFLSKICRESVPRKIDQITFIILVILMSLSKESYILFIPTIIALKIYLTAYFQQKSLKKIIQKYQKTLTLLMAIFILEMVYILFFLGTNATGYAGVDEKSFQILSLATTAWQLLNAGLIGITLLAIVSYWITNYCFKKQSFNVFLDQLKPYGVFLLIALIPQTFLYAKSGIVAAFYLFPFIVIACLLLAKTLFLIETSYRPLAIVIITFLSIILLSRLPLVWAMYGTFAKDSRLMNELLTQTEICVNKEQPILIVANPKVRFEAVDSLQRVLRTQGHQRLILATYGLKDADFYSSKLADAEVYWSFLDTNLLLKGYDHQTLHNFSDKMSIQAIIIFDGLEEDFKKTQKSWFSPDNYQSQSFDISFAHSTLYCKKHMGSDRAK</sequence>
<feature type="transmembrane region" description="Helical" evidence="1">
    <location>
        <begin position="315"/>
        <end position="334"/>
    </location>
</feature>
<feature type="transmembrane region" description="Helical" evidence="1">
    <location>
        <begin position="369"/>
        <end position="392"/>
    </location>
</feature>
<feature type="transmembrane region" description="Helical" evidence="1">
    <location>
        <begin position="117"/>
        <end position="142"/>
    </location>
</feature>
<evidence type="ECO:0000313" key="2">
    <source>
        <dbReference type="EMBL" id="CCI00850.1"/>
    </source>
</evidence>
<feature type="transmembrane region" description="Helical" evidence="1">
    <location>
        <begin position="148"/>
        <end position="170"/>
    </location>
</feature>
<organism evidence="2 3">
    <name type="scientific">Microcystis aeruginosa PCC 9443</name>
    <dbReference type="NCBI Taxonomy" id="1160281"/>
    <lineage>
        <taxon>Bacteria</taxon>
        <taxon>Bacillati</taxon>
        <taxon>Cyanobacteriota</taxon>
        <taxon>Cyanophyceae</taxon>
        <taxon>Oscillatoriophycideae</taxon>
        <taxon>Chroococcales</taxon>
        <taxon>Microcystaceae</taxon>
        <taxon>Microcystis</taxon>
    </lineage>
</organism>
<feature type="transmembrane region" description="Helical" evidence="1">
    <location>
        <begin position="203"/>
        <end position="219"/>
    </location>
</feature>
<accession>I4FYT9</accession>
<comment type="caution">
    <text evidence="2">The sequence shown here is derived from an EMBL/GenBank/DDBJ whole genome shotgun (WGS) entry which is preliminary data.</text>
</comment>
<keyword evidence="1" id="KW-0812">Transmembrane</keyword>
<feature type="transmembrane region" description="Helical" evidence="1">
    <location>
        <begin position="283"/>
        <end position="303"/>
    </location>
</feature>
<dbReference type="AlphaFoldDB" id="I4FYT9"/>
<reference evidence="2 3" key="1">
    <citation type="submission" date="2012-04" db="EMBL/GenBank/DDBJ databases">
        <authorList>
            <person name="Genoscope - CEA"/>
        </authorList>
    </citation>
    <scope>NUCLEOTIDE SEQUENCE [LARGE SCALE GENOMIC DNA]</scope>
    <source>
        <strain evidence="2 3">9443</strain>
    </source>
</reference>
<protein>
    <recommendedName>
        <fullName evidence="4">Glycosyltransferase RgtA/B/C/D-like domain-containing protein</fullName>
    </recommendedName>
</protein>
<proteinExistence type="predicted"/>
<name>I4FYT9_MICAE</name>
<evidence type="ECO:0000256" key="1">
    <source>
        <dbReference type="SAM" id="Phobius"/>
    </source>
</evidence>
<evidence type="ECO:0000313" key="3">
    <source>
        <dbReference type="Proteomes" id="UP000003480"/>
    </source>
</evidence>
<feature type="transmembrane region" description="Helical" evidence="1">
    <location>
        <begin position="340"/>
        <end position="362"/>
    </location>
</feature>
<feature type="transmembrane region" description="Helical" evidence="1">
    <location>
        <begin position="182"/>
        <end position="197"/>
    </location>
</feature>
<dbReference type="Proteomes" id="UP000003480">
    <property type="component" value="Unassembled WGS sequence"/>
</dbReference>
<keyword evidence="1" id="KW-0472">Membrane</keyword>
<dbReference type="HOGENOM" id="CLU_495917_0_0_3"/>
<keyword evidence="1" id="KW-1133">Transmembrane helix</keyword>
<dbReference type="EMBL" id="CAIJ01000034">
    <property type="protein sequence ID" value="CCI00850.1"/>
    <property type="molecule type" value="Genomic_DNA"/>
</dbReference>
<evidence type="ECO:0008006" key="4">
    <source>
        <dbReference type="Google" id="ProtNLM"/>
    </source>
</evidence>
<feature type="transmembrane region" description="Helical" evidence="1">
    <location>
        <begin position="240"/>
        <end position="263"/>
    </location>
</feature>